<dbReference type="GO" id="GO:0022857">
    <property type="term" value="F:transmembrane transporter activity"/>
    <property type="evidence" value="ECO:0007669"/>
    <property type="project" value="InterPro"/>
</dbReference>
<dbReference type="CDD" id="cd17324">
    <property type="entry name" value="MFS_NepI_like"/>
    <property type="match status" value="1"/>
</dbReference>
<feature type="transmembrane region" description="Helical" evidence="6">
    <location>
        <begin position="109"/>
        <end position="129"/>
    </location>
</feature>
<dbReference type="NCBIfam" id="NF038077">
    <property type="entry name" value="MFS_export_MxcK"/>
    <property type="match status" value="1"/>
</dbReference>
<evidence type="ECO:0000256" key="1">
    <source>
        <dbReference type="ARBA" id="ARBA00004651"/>
    </source>
</evidence>
<keyword evidence="9" id="KW-1185">Reference proteome</keyword>
<name>A0A540X8X6_9BACT</name>
<dbReference type="InterPro" id="IPR011701">
    <property type="entry name" value="MFS"/>
</dbReference>
<dbReference type="InterPro" id="IPR020846">
    <property type="entry name" value="MFS_dom"/>
</dbReference>
<evidence type="ECO:0000256" key="4">
    <source>
        <dbReference type="ARBA" id="ARBA00022989"/>
    </source>
</evidence>
<comment type="subcellular location">
    <subcellularLocation>
        <location evidence="1">Cell membrane</location>
        <topology evidence="1">Multi-pass membrane protein</topology>
    </subcellularLocation>
</comment>
<keyword evidence="4 6" id="KW-1133">Transmembrane helix</keyword>
<accession>A0A540X8X6</accession>
<proteinExistence type="predicted"/>
<feature type="transmembrane region" description="Helical" evidence="6">
    <location>
        <begin position="252"/>
        <end position="269"/>
    </location>
</feature>
<dbReference type="InterPro" id="IPR050189">
    <property type="entry name" value="MFS_Efflux_Transporters"/>
</dbReference>
<evidence type="ECO:0000313" key="9">
    <source>
        <dbReference type="Proteomes" id="UP000315369"/>
    </source>
</evidence>
<reference evidence="8 9" key="1">
    <citation type="submission" date="2019-06" db="EMBL/GenBank/DDBJ databases">
        <authorList>
            <person name="Livingstone P."/>
            <person name="Whitworth D."/>
        </authorList>
    </citation>
    <scope>NUCLEOTIDE SEQUENCE [LARGE SCALE GENOMIC DNA]</scope>
    <source>
        <strain evidence="8 9">AM401</strain>
    </source>
</reference>
<feature type="transmembrane region" description="Helical" evidence="6">
    <location>
        <begin position="209"/>
        <end position="232"/>
    </location>
</feature>
<dbReference type="Pfam" id="PF07690">
    <property type="entry name" value="MFS_1"/>
    <property type="match status" value="2"/>
</dbReference>
<dbReference type="EMBL" id="VIFM01000004">
    <property type="protein sequence ID" value="TQF17755.1"/>
    <property type="molecule type" value="Genomic_DNA"/>
</dbReference>
<sequence>MNPASPPRQERVLTLLLAGVQFSHLLDFMIIMPLGPEFIRRFGITTAQFGAMVSSYTLASAAMGVLGLFWLDRFDRKRTLLAIFAGFILSTMACGAATGYVSMLVARSLAGACAGLMGAVIMAIIADVVPPERRGRAIGTVMSTIGLSAVAGVPLGLALANLLGWRAPFWAICGLAGVLWLGLLKALPRLDQHLSRSDEETRRNPLSTLAAPGLALGWLLTFSVAFASFLLIPYLGTYMVGNLGLSQTDLPWVYLGGGAGTLVAAKLVGRFTDRLGAGRMLALLLVGTVGPHLLFTHLSPSPLPVVMGAFVLFMALTSTRAIPTIALVTARVPPSLRGRFLAVNMAASDGASGLSAWVSGMLIATSPEGALIGFGQVGWMAVAVTALSLCLLWTLLESSQRKPHGHARQEAPFPPPSHPG</sequence>
<dbReference type="PANTHER" id="PTHR43124:SF3">
    <property type="entry name" value="CHLORAMPHENICOL EFFLUX PUMP RV0191"/>
    <property type="match status" value="1"/>
</dbReference>
<evidence type="ECO:0000256" key="3">
    <source>
        <dbReference type="ARBA" id="ARBA00022692"/>
    </source>
</evidence>
<organism evidence="8 9">
    <name type="scientific">Myxococcus llanfairpwllgwyngyllgogerychwyrndrobwllllantysiliogogogochensis</name>
    <dbReference type="NCBI Taxonomy" id="2590453"/>
    <lineage>
        <taxon>Bacteria</taxon>
        <taxon>Pseudomonadati</taxon>
        <taxon>Myxococcota</taxon>
        <taxon>Myxococcia</taxon>
        <taxon>Myxococcales</taxon>
        <taxon>Cystobacterineae</taxon>
        <taxon>Myxococcaceae</taxon>
        <taxon>Myxococcus</taxon>
    </lineage>
</organism>
<evidence type="ECO:0000313" key="8">
    <source>
        <dbReference type="EMBL" id="TQF17755.1"/>
    </source>
</evidence>
<evidence type="ECO:0000256" key="2">
    <source>
        <dbReference type="ARBA" id="ARBA00022475"/>
    </source>
</evidence>
<feature type="transmembrane region" description="Helical" evidence="6">
    <location>
        <begin position="141"/>
        <end position="163"/>
    </location>
</feature>
<dbReference type="Proteomes" id="UP000315369">
    <property type="component" value="Unassembled WGS sequence"/>
</dbReference>
<feature type="transmembrane region" description="Helical" evidence="6">
    <location>
        <begin position="340"/>
        <end position="364"/>
    </location>
</feature>
<feature type="transmembrane region" description="Helical" evidence="6">
    <location>
        <begin position="169"/>
        <end position="188"/>
    </location>
</feature>
<feature type="transmembrane region" description="Helical" evidence="6">
    <location>
        <begin position="281"/>
        <end position="299"/>
    </location>
</feature>
<gene>
    <name evidence="8" type="ORF">FJV41_01960</name>
</gene>
<evidence type="ECO:0000256" key="5">
    <source>
        <dbReference type="ARBA" id="ARBA00023136"/>
    </source>
</evidence>
<keyword evidence="2" id="KW-1003">Cell membrane</keyword>
<feature type="domain" description="Major facilitator superfamily (MFS) profile" evidence="7">
    <location>
        <begin position="13"/>
        <end position="400"/>
    </location>
</feature>
<dbReference type="PROSITE" id="PS50850">
    <property type="entry name" value="MFS"/>
    <property type="match status" value="1"/>
</dbReference>
<comment type="caution">
    <text evidence="8">The sequence shown here is derived from an EMBL/GenBank/DDBJ whole genome shotgun (WGS) entry which is preliminary data.</text>
</comment>
<feature type="transmembrane region" description="Helical" evidence="6">
    <location>
        <begin position="12"/>
        <end position="35"/>
    </location>
</feature>
<dbReference type="PANTHER" id="PTHR43124">
    <property type="entry name" value="PURINE EFFLUX PUMP PBUE"/>
    <property type="match status" value="1"/>
</dbReference>
<feature type="transmembrane region" description="Helical" evidence="6">
    <location>
        <begin position="376"/>
        <end position="396"/>
    </location>
</feature>
<dbReference type="Gene3D" id="1.20.1250.20">
    <property type="entry name" value="MFS general substrate transporter like domains"/>
    <property type="match status" value="1"/>
</dbReference>
<dbReference type="SUPFAM" id="SSF103473">
    <property type="entry name" value="MFS general substrate transporter"/>
    <property type="match status" value="1"/>
</dbReference>
<dbReference type="GO" id="GO:0005886">
    <property type="term" value="C:plasma membrane"/>
    <property type="evidence" value="ECO:0007669"/>
    <property type="project" value="UniProtKB-SubCell"/>
</dbReference>
<feature type="transmembrane region" description="Helical" evidence="6">
    <location>
        <begin position="305"/>
        <end position="328"/>
    </location>
</feature>
<evidence type="ECO:0000256" key="6">
    <source>
        <dbReference type="SAM" id="Phobius"/>
    </source>
</evidence>
<feature type="transmembrane region" description="Helical" evidence="6">
    <location>
        <begin position="80"/>
        <end position="103"/>
    </location>
</feature>
<dbReference type="AlphaFoldDB" id="A0A540X8X6"/>
<keyword evidence="5 6" id="KW-0472">Membrane</keyword>
<evidence type="ECO:0000259" key="7">
    <source>
        <dbReference type="PROSITE" id="PS50850"/>
    </source>
</evidence>
<feature type="transmembrane region" description="Helical" evidence="6">
    <location>
        <begin position="47"/>
        <end position="71"/>
    </location>
</feature>
<dbReference type="OrthoDB" id="9812221at2"/>
<dbReference type="InterPro" id="IPR036259">
    <property type="entry name" value="MFS_trans_sf"/>
</dbReference>
<keyword evidence="3 6" id="KW-0812">Transmembrane</keyword>
<protein>
    <submittedName>
        <fullName evidence="8">MFS transporter</fullName>
    </submittedName>
</protein>